<feature type="region of interest" description="Disordered" evidence="1">
    <location>
        <begin position="1"/>
        <end position="59"/>
    </location>
</feature>
<sequence length="139" mass="14193">MTTRVGTTPSDAGIASDPPRSGVPSEPGDLPVPGVPPAPNVLGPDRPAFTPGASEQAPTPVDRMINRLSGRLARTAAASSYVANALTQVTTMEAGATRLLWPDMLIALACGPLRRPLAGPPLTAAESRLLEPVGPARAD</sequence>
<reference evidence="3" key="1">
    <citation type="journal article" date="2019" name="Int. J. Syst. Evol. Microbiol.">
        <title>The Global Catalogue of Microorganisms (GCM) 10K type strain sequencing project: providing services to taxonomists for standard genome sequencing and annotation.</title>
        <authorList>
            <consortium name="The Broad Institute Genomics Platform"/>
            <consortium name="The Broad Institute Genome Sequencing Center for Infectious Disease"/>
            <person name="Wu L."/>
            <person name="Ma J."/>
        </authorList>
    </citation>
    <scope>NUCLEOTIDE SEQUENCE [LARGE SCALE GENOMIC DNA]</scope>
    <source>
        <strain evidence="3">JCM 18409</strain>
    </source>
</reference>
<feature type="compositionally biased region" description="Polar residues" evidence="1">
    <location>
        <begin position="1"/>
        <end position="10"/>
    </location>
</feature>
<proteinExistence type="predicted"/>
<evidence type="ECO:0000313" key="3">
    <source>
        <dbReference type="Proteomes" id="UP001501759"/>
    </source>
</evidence>
<accession>A0ABP9JBC1</accession>
<dbReference type="EMBL" id="BAABKB010000027">
    <property type="protein sequence ID" value="GAA5025042.1"/>
    <property type="molecule type" value="Genomic_DNA"/>
</dbReference>
<gene>
    <name evidence="2" type="ORF">GCM10023335_59120</name>
</gene>
<comment type="caution">
    <text evidence="2">The sequence shown here is derived from an EMBL/GenBank/DDBJ whole genome shotgun (WGS) entry which is preliminary data.</text>
</comment>
<evidence type="ECO:0000313" key="2">
    <source>
        <dbReference type="EMBL" id="GAA5025042.1"/>
    </source>
</evidence>
<evidence type="ECO:0000256" key="1">
    <source>
        <dbReference type="SAM" id="MobiDB-lite"/>
    </source>
</evidence>
<organism evidence="2 3">
    <name type="scientific">Streptomyces siamensis</name>
    <dbReference type="NCBI Taxonomy" id="1274986"/>
    <lineage>
        <taxon>Bacteria</taxon>
        <taxon>Bacillati</taxon>
        <taxon>Actinomycetota</taxon>
        <taxon>Actinomycetes</taxon>
        <taxon>Kitasatosporales</taxon>
        <taxon>Streptomycetaceae</taxon>
        <taxon>Streptomyces</taxon>
    </lineage>
</organism>
<protein>
    <submittedName>
        <fullName evidence="2">Uncharacterized protein</fullName>
    </submittedName>
</protein>
<dbReference type="Proteomes" id="UP001501759">
    <property type="component" value="Unassembled WGS sequence"/>
</dbReference>
<name>A0ABP9JBC1_9ACTN</name>
<keyword evidence="3" id="KW-1185">Reference proteome</keyword>
<dbReference type="RefSeq" id="WP_345655730.1">
    <property type="nucleotide sequence ID" value="NZ_BAABKB010000027.1"/>
</dbReference>